<reference evidence="9" key="1">
    <citation type="journal article" date="2012" name="Nat. Genet.">
        <title>Whole-genome sequence of Schistosoma haematobium.</title>
        <authorList>
            <person name="Young N.D."/>
            <person name="Jex A.R."/>
            <person name="Li B."/>
            <person name="Liu S."/>
            <person name="Yang L."/>
            <person name="Xiong Z."/>
            <person name="Li Y."/>
            <person name="Cantacessi C."/>
            <person name="Hall R.S."/>
            <person name="Xu X."/>
            <person name="Chen F."/>
            <person name="Wu X."/>
            <person name="Zerlotini A."/>
            <person name="Oliveira G."/>
            <person name="Hofmann A."/>
            <person name="Zhang G."/>
            <person name="Fang X."/>
            <person name="Kang Y."/>
            <person name="Campbell B.E."/>
            <person name="Loukas A."/>
            <person name="Ranganathan S."/>
            <person name="Rollinson D."/>
            <person name="Rinaldi G."/>
            <person name="Brindley P.J."/>
            <person name="Yang H."/>
            <person name="Wang J."/>
            <person name="Wang J."/>
            <person name="Gasser R.B."/>
        </authorList>
    </citation>
    <scope>NUCLEOTIDE SEQUENCE</scope>
</reference>
<keyword evidence="6" id="KW-1133">Transmembrane helix</keyword>
<dbReference type="Pfam" id="PF08766">
    <property type="entry name" value="DEK_C"/>
    <property type="match status" value="1"/>
</dbReference>
<dbReference type="CTD" id="24594611"/>
<dbReference type="Proteomes" id="UP000471633">
    <property type="component" value="Unassembled WGS sequence"/>
</dbReference>
<keyword evidence="10" id="KW-1185">Reference proteome</keyword>
<keyword evidence="6" id="KW-0472">Membrane</keyword>
<dbReference type="RefSeq" id="XP_051065471.1">
    <property type="nucleotide sequence ID" value="XM_051219453.1"/>
</dbReference>
<evidence type="ECO:0000259" key="8">
    <source>
        <dbReference type="PROSITE" id="PS51998"/>
    </source>
</evidence>
<dbReference type="Gene3D" id="1.10.10.60">
    <property type="entry name" value="Homeodomain-like"/>
    <property type="match status" value="1"/>
</dbReference>
<feature type="compositionally biased region" description="Basic and acidic residues" evidence="5">
    <location>
        <begin position="35"/>
        <end position="53"/>
    </location>
</feature>
<dbReference type="InterPro" id="IPR020519">
    <property type="entry name" value="DIPK2A/B"/>
</dbReference>
<comment type="similarity">
    <text evidence="2">Belongs to the DIPK family.</text>
</comment>
<comment type="subcellular location">
    <subcellularLocation>
        <location evidence="1">Secreted</location>
    </subcellularLocation>
</comment>
<feature type="compositionally biased region" description="Basic and acidic residues" evidence="5">
    <location>
        <begin position="310"/>
        <end position="323"/>
    </location>
</feature>
<dbReference type="PROSITE" id="PS50800">
    <property type="entry name" value="SAP"/>
    <property type="match status" value="1"/>
</dbReference>
<feature type="transmembrane region" description="Helical" evidence="6">
    <location>
        <begin position="439"/>
        <end position="461"/>
    </location>
</feature>
<feature type="domain" description="DEK-C" evidence="8">
    <location>
        <begin position="342"/>
        <end position="398"/>
    </location>
</feature>
<name>A0A922LFC1_SCHHA</name>
<evidence type="ECO:0000313" key="9">
    <source>
        <dbReference type="EMBL" id="KAH9581351.1"/>
    </source>
</evidence>
<organism evidence="9 10">
    <name type="scientific">Schistosoma haematobium</name>
    <name type="common">Blood fluke</name>
    <dbReference type="NCBI Taxonomy" id="6185"/>
    <lineage>
        <taxon>Eukaryota</taxon>
        <taxon>Metazoa</taxon>
        <taxon>Spiralia</taxon>
        <taxon>Lophotrochozoa</taxon>
        <taxon>Platyhelminthes</taxon>
        <taxon>Trematoda</taxon>
        <taxon>Digenea</taxon>
        <taxon>Strigeidida</taxon>
        <taxon>Schistosomatoidea</taxon>
        <taxon>Schistosomatidae</taxon>
        <taxon>Schistosoma</taxon>
    </lineage>
</organism>
<evidence type="ECO:0000256" key="4">
    <source>
        <dbReference type="ARBA" id="ARBA00022729"/>
    </source>
</evidence>
<evidence type="ECO:0000256" key="2">
    <source>
        <dbReference type="ARBA" id="ARBA00006338"/>
    </source>
</evidence>
<gene>
    <name evidence="9" type="ORF">MS3_00011045</name>
</gene>
<keyword evidence="3" id="KW-0964">Secreted</keyword>
<dbReference type="GO" id="GO:0005576">
    <property type="term" value="C:extracellular region"/>
    <property type="evidence" value="ECO:0007669"/>
    <property type="project" value="UniProtKB-SubCell"/>
</dbReference>
<accession>A0A922LFC1</accession>
<sequence>MESPQVADSDGSLDKVDDSHSESPHKEQGISVSEEEVKQLEPINGHEVDTGEKRQRKKVQRLSETWNRAHEAKEEERIKAVQAVSAAFEGATGTALGEIPLIEASIRKAKPASLKSLHLIIYGRPGSASKIRSNLRKFRGFGFEMGSEPYEKKSTYIQQRPACDLREVLRILNLEVTGTREQLASRLLEFLLKPTANSVKCKGKIVKKYKQKNKSKDITSKKSRSKPSKKNTISNEPSIDNSSQQDIDEPDDMSSESENSESDISDAAESIEKKQPPKKRALSQRQKQKPVKPSIKRAKKHELSDTEDENDHKHIPTKMKKELDSDEENVPLSNLTSTKVTTPTDSELKKNIIDLLKTVNLEETSLKVVREKIFANYPNIDLSDRKDFINSTVKEFHNMELSHRVPFLSKVSEVYSRNTNGDKSFLKRNIVNGQSKLQWILLSIIVVAFSTLLLISVYYFFFRSFSFGNMSLDIDMLEVKKCPGCAGQSICPHFYRGEIRFTSSQTNIFQSTKDRLSFPVVGYKATMGLYENTRYVLLRRLGSPATPYAVDEAVCRRGLRQGSHMFSQSLLANLSCIPHLSIWRWRPTNADNHDPFSNSVESPLGREVLAVPISSVNQKSVENKSVVKSSFAPATRCSSDRLFEHLQKRFLERTSFGAETRWLRFDELMFLFNLAIDPQSVIIQSFPRKENWPFPSYLGSCGRWSVEEYHGVPLSYFCLAPLWIRLQILLNILSLPEKLEHQSADEMNHGSFIHDMHKHNSSDGYTIYLGDFDLNSLFLVDPTTYDVTISNLRHAIIVDTKTLINFHFKSIIEKEHTVPTNALVKVLNGLQLHNCFGNISTSGDTDGDTPPCLHTNHVDNLCSYQKSDHNIWVICTSLLYGVNSKDNNHCNNFLYQMPNELYTLIERCVHESGIGVRRQLIEKARHLIKQNI</sequence>
<dbReference type="PANTHER" id="PTHR32073:SF7">
    <property type="entry name" value="GH11358P"/>
    <property type="match status" value="1"/>
</dbReference>
<feature type="compositionally biased region" description="Basic residues" evidence="5">
    <location>
        <begin position="276"/>
        <end position="300"/>
    </location>
</feature>
<dbReference type="InterPro" id="IPR003034">
    <property type="entry name" value="SAP_dom"/>
</dbReference>
<reference evidence="9" key="4">
    <citation type="journal article" date="2022" name="PLoS Pathog.">
        <title>Chromosome-level genome of Schistosoma haematobium underpins genome-wide explorations of molecular variation.</title>
        <authorList>
            <person name="Stroehlein A.J."/>
            <person name="Korhonen P.K."/>
            <person name="Lee V.V."/>
            <person name="Ralph S.A."/>
            <person name="Mentink-Kane M."/>
            <person name="You H."/>
            <person name="McManus D.P."/>
            <person name="Tchuente L.T."/>
            <person name="Stothard J.R."/>
            <person name="Kaur P."/>
            <person name="Dudchenko O."/>
            <person name="Aiden E.L."/>
            <person name="Yang B."/>
            <person name="Yang H."/>
            <person name="Emery A.M."/>
            <person name="Webster B.L."/>
            <person name="Brindley P.J."/>
            <person name="Rollinson D."/>
            <person name="Chang B.C.H."/>
            <person name="Gasser R.B."/>
            <person name="Young N.D."/>
        </authorList>
    </citation>
    <scope>NUCLEOTIDE SEQUENCE</scope>
</reference>
<dbReference type="GeneID" id="24594611"/>
<keyword evidence="6" id="KW-0812">Transmembrane</keyword>
<dbReference type="PANTHER" id="PTHR32073">
    <property type="entry name" value="GH11358P"/>
    <property type="match status" value="1"/>
</dbReference>
<dbReference type="EMBL" id="AMPZ03000006">
    <property type="protein sequence ID" value="KAH9581351.1"/>
    <property type="molecule type" value="Genomic_DNA"/>
</dbReference>
<dbReference type="AlphaFoldDB" id="A0A922LFC1"/>
<feature type="domain" description="SAP" evidence="7">
    <location>
        <begin position="157"/>
        <end position="191"/>
    </location>
</feature>
<feature type="compositionally biased region" description="Acidic residues" evidence="5">
    <location>
        <begin position="246"/>
        <end position="266"/>
    </location>
</feature>
<dbReference type="PROSITE" id="PS51998">
    <property type="entry name" value="DEK_C"/>
    <property type="match status" value="1"/>
</dbReference>
<evidence type="ECO:0000256" key="6">
    <source>
        <dbReference type="SAM" id="Phobius"/>
    </source>
</evidence>
<dbReference type="InterPro" id="IPR022049">
    <property type="entry name" value="FAM69_kinase_dom"/>
</dbReference>
<protein>
    <recommendedName>
        <fullName evidence="11">SAP domain-containing protein</fullName>
    </recommendedName>
</protein>
<proteinExistence type="inferred from homology"/>
<feature type="compositionally biased region" description="Basic and acidic residues" evidence="5">
    <location>
        <begin position="12"/>
        <end position="28"/>
    </location>
</feature>
<evidence type="ECO:0000313" key="10">
    <source>
        <dbReference type="Proteomes" id="UP000471633"/>
    </source>
</evidence>
<dbReference type="SUPFAM" id="SSF109715">
    <property type="entry name" value="DEK C-terminal domain"/>
    <property type="match status" value="1"/>
</dbReference>
<evidence type="ECO:0000256" key="5">
    <source>
        <dbReference type="SAM" id="MobiDB-lite"/>
    </source>
</evidence>
<reference evidence="9" key="3">
    <citation type="submission" date="2021-06" db="EMBL/GenBank/DDBJ databases">
        <title>Chromosome-level genome assembly for S. haematobium.</title>
        <authorList>
            <person name="Stroehlein A.J."/>
        </authorList>
    </citation>
    <scope>NUCLEOTIDE SEQUENCE</scope>
</reference>
<feature type="region of interest" description="Disordered" evidence="5">
    <location>
        <begin position="1"/>
        <end position="61"/>
    </location>
</feature>
<comment type="caution">
    <text evidence="9">The sequence shown here is derived from an EMBL/GenBank/DDBJ whole genome shotgun (WGS) entry which is preliminary data.</text>
</comment>
<evidence type="ECO:0000259" key="7">
    <source>
        <dbReference type="PROSITE" id="PS50800"/>
    </source>
</evidence>
<feature type="compositionally biased region" description="Polar residues" evidence="5">
    <location>
        <begin position="231"/>
        <end position="245"/>
    </location>
</feature>
<dbReference type="Pfam" id="PF12260">
    <property type="entry name" value="PIP49_C"/>
    <property type="match status" value="1"/>
</dbReference>
<feature type="region of interest" description="Disordered" evidence="5">
    <location>
        <begin position="208"/>
        <end position="330"/>
    </location>
</feature>
<evidence type="ECO:0008006" key="11">
    <source>
        <dbReference type="Google" id="ProtNLM"/>
    </source>
</evidence>
<dbReference type="InterPro" id="IPR014876">
    <property type="entry name" value="DEK_C"/>
</dbReference>
<keyword evidence="4" id="KW-0732">Signal</keyword>
<evidence type="ECO:0000256" key="3">
    <source>
        <dbReference type="ARBA" id="ARBA00022525"/>
    </source>
</evidence>
<reference evidence="9" key="2">
    <citation type="journal article" date="2019" name="Gigascience">
        <title>High-quality Schistosoma haematobium genome achieved by single-molecule and long-range sequencing.</title>
        <authorList>
            <person name="Stroehlein A.J."/>
            <person name="Korhonen P.K."/>
            <person name="Chong T.M."/>
            <person name="Lim Y.L."/>
            <person name="Chan K.G."/>
            <person name="Webster B."/>
            <person name="Rollinson D."/>
            <person name="Brindley P.J."/>
            <person name="Gasser R.B."/>
            <person name="Young N.D."/>
        </authorList>
    </citation>
    <scope>NUCLEOTIDE SEQUENCE</scope>
</reference>
<evidence type="ECO:0000256" key="1">
    <source>
        <dbReference type="ARBA" id="ARBA00004613"/>
    </source>
</evidence>